<protein>
    <recommendedName>
        <fullName evidence="1">Trigger factor ribosome-binding bacterial domain-containing protein</fullName>
    </recommendedName>
</protein>
<proteinExistence type="predicted"/>
<dbReference type="GO" id="GO:0051083">
    <property type="term" value="P:'de novo' cotranslational protein folding"/>
    <property type="evidence" value="ECO:0007669"/>
    <property type="project" value="TreeGrafter"/>
</dbReference>
<dbReference type="PANTHER" id="PTHR30560:SF5">
    <property type="entry name" value="OS09G0515400 PROTEIN"/>
    <property type="match status" value="1"/>
</dbReference>
<organism evidence="2">
    <name type="scientific">Populus alba</name>
    <name type="common">White poplar</name>
    <dbReference type="NCBI Taxonomy" id="43335"/>
    <lineage>
        <taxon>Eukaryota</taxon>
        <taxon>Viridiplantae</taxon>
        <taxon>Streptophyta</taxon>
        <taxon>Embryophyta</taxon>
        <taxon>Tracheophyta</taxon>
        <taxon>Spermatophyta</taxon>
        <taxon>Magnoliopsida</taxon>
        <taxon>eudicotyledons</taxon>
        <taxon>Gunneridae</taxon>
        <taxon>Pentapetalae</taxon>
        <taxon>rosids</taxon>
        <taxon>fabids</taxon>
        <taxon>Malpighiales</taxon>
        <taxon>Salicaceae</taxon>
        <taxon>Saliceae</taxon>
        <taxon>Populus</taxon>
    </lineage>
</organism>
<dbReference type="EMBL" id="RCHU01000185">
    <property type="protein sequence ID" value="TKS11718.1"/>
    <property type="molecule type" value="Genomic_DNA"/>
</dbReference>
<gene>
    <name evidence="2" type="ORF">D5086_0000070160</name>
</gene>
<dbReference type="Pfam" id="PF05697">
    <property type="entry name" value="Trigger_N"/>
    <property type="match status" value="1"/>
</dbReference>
<dbReference type="GO" id="GO:0043335">
    <property type="term" value="P:protein unfolding"/>
    <property type="evidence" value="ECO:0007669"/>
    <property type="project" value="TreeGrafter"/>
</dbReference>
<dbReference type="STRING" id="43335.A0A4U5QLV6"/>
<dbReference type="AlphaFoldDB" id="A0A4U5QLV6"/>
<comment type="caution">
    <text evidence="2">The sequence shown here is derived from an EMBL/GenBank/DDBJ whole genome shotgun (WGS) entry which is preliminary data.</text>
</comment>
<accession>A0A4U5QLV6</accession>
<feature type="domain" description="Trigger factor ribosome-binding bacterial" evidence="1">
    <location>
        <begin position="180"/>
        <end position="248"/>
    </location>
</feature>
<dbReference type="GO" id="GO:0003755">
    <property type="term" value="F:peptidyl-prolyl cis-trans isomerase activity"/>
    <property type="evidence" value="ECO:0007669"/>
    <property type="project" value="TreeGrafter"/>
</dbReference>
<name>A0A4U5QLV6_POPAL</name>
<dbReference type="InterPro" id="IPR008881">
    <property type="entry name" value="Trigger_fac_ribosome-bd_bac"/>
</dbReference>
<dbReference type="Gene3D" id="3.30.70.1050">
    <property type="entry name" value="Trigger factor ribosome-binding domain"/>
    <property type="match status" value="1"/>
</dbReference>
<dbReference type="GO" id="GO:0015031">
    <property type="term" value="P:protein transport"/>
    <property type="evidence" value="ECO:0007669"/>
    <property type="project" value="InterPro"/>
</dbReference>
<evidence type="ECO:0000259" key="1">
    <source>
        <dbReference type="Pfam" id="PF05697"/>
    </source>
</evidence>
<reference evidence="2" key="1">
    <citation type="submission" date="2018-10" db="EMBL/GenBank/DDBJ databases">
        <title>Population genomic analysis revealed the cold adaptation of white poplar.</title>
        <authorList>
            <person name="Liu Y.-J."/>
        </authorList>
    </citation>
    <scope>NUCLEOTIDE SEQUENCE [LARGE SCALE GENOMIC DNA]</scope>
    <source>
        <strain evidence="2">PAL-ZL1</strain>
    </source>
</reference>
<sequence length="253" mass="28573">MEIVASKTLCLGLNLKLISHKHTVDVFTPNLTRKMPSFSHQMRCGAQGFWRRENGRCFTPVAAVVSAAEDVEVSSSRFKDCTVMITSTNEDQELKIRVEVSGAKTRAIFEDVFKKMVTAAQPIPGFRRVKGVLFFNDCSFLMFSHFPNFSLPLMFSVIISMRCIISIKHHGELAGKTPDIPRDILLEVLGPSKVYKEVIKKVINSTVAEYVDKEGLKVSKDLRVEQSFEDLEDAFEPDEKFSFDAVIRLQQTT</sequence>
<evidence type="ECO:0000313" key="2">
    <source>
        <dbReference type="EMBL" id="TKS11718.1"/>
    </source>
</evidence>
<dbReference type="GO" id="GO:0043022">
    <property type="term" value="F:ribosome binding"/>
    <property type="evidence" value="ECO:0007669"/>
    <property type="project" value="TreeGrafter"/>
</dbReference>
<dbReference type="PANTHER" id="PTHR30560">
    <property type="entry name" value="TRIGGER FACTOR CHAPERONE AND PEPTIDYL-PROLYL CIS/TRANS ISOMERASE"/>
    <property type="match status" value="1"/>
</dbReference>
<dbReference type="InterPro" id="IPR005215">
    <property type="entry name" value="Trig_fac"/>
</dbReference>
<dbReference type="InterPro" id="IPR036611">
    <property type="entry name" value="Trigger_fac_ribosome-bd_sf"/>
</dbReference>
<dbReference type="GO" id="GO:0044183">
    <property type="term" value="F:protein folding chaperone"/>
    <property type="evidence" value="ECO:0007669"/>
    <property type="project" value="TreeGrafter"/>
</dbReference>